<dbReference type="PROSITE" id="PS50888">
    <property type="entry name" value="BHLH"/>
    <property type="match status" value="1"/>
</dbReference>
<dbReference type="InterPro" id="IPR044273">
    <property type="entry name" value="PIF3-like"/>
</dbReference>
<dbReference type="PANTHER" id="PTHR46807">
    <property type="entry name" value="TRANSCRIPTION FACTOR PIF3"/>
    <property type="match status" value="1"/>
</dbReference>
<sequence length="376" mass="41529">MEGCVPVSAASSSPVCPNSRPLIADEDIRELLWQDGHPVVRSHRASKNWREPSHVGDGDSHLPKAGEVGGQTLINYDGLRLFMQEDEEDAWLHSDDHFYRTDFLRLDDVGPSESSIGTRESMLVDAFSIATIGSSSVAGGDSGWRSLETVTTSEMEIATMARIPEPPAQRPRSAQEYRKRAGGAGLDEAECDSEDAKLGAANAKKPRCGQAGSMRRSRSAEVHNRSERKRRDRINEKIKELQDLIPRSGKVADKAATLDCAIEYLKTLQQQLQMMASSMGRGMVLTSYPCLNTVAPPPSAAAAIPYITSHHVSHLQHCWESGQTDHQSGQAIWQPGMQNPVQLQLHQHQQQLPVHPSLAWPYQLPSGFHQAYHSQY</sequence>
<proteinExistence type="predicted"/>
<dbReference type="InterPro" id="IPR047265">
    <property type="entry name" value="PIF1-like_bHLH"/>
</dbReference>
<keyword evidence="4" id="KW-0539">Nucleus</keyword>
<evidence type="ECO:0000256" key="2">
    <source>
        <dbReference type="ARBA" id="ARBA00023015"/>
    </source>
</evidence>
<dbReference type="GO" id="GO:0005634">
    <property type="term" value="C:nucleus"/>
    <property type="evidence" value="ECO:0007669"/>
    <property type="project" value="UniProtKB-SubCell"/>
</dbReference>
<feature type="region of interest" description="Disordered" evidence="5">
    <location>
        <begin position="43"/>
        <end position="66"/>
    </location>
</feature>
<dbReference type="InterPro" id="IPR036638">
    <property type="entry name" value="HLH_DNA-bd_sf"/>
</dbReference>
<dbReference type="GO" id="GO:0046983">
    <property type="term" value="F:protein dimerization activity"/>
    <property type="evidence" value="ECO:0007669"/>
    <property type="project" value="InterPro"/>
</dbReference>
<protein>
    <recommendedName>
        <fullName evidence="6">BHLH domain-containing protein</fullName>
    </recommendedName>
</protein>
<dbReference type="CDD" id="cd11445">
    <property type="entry name" value="bHLH_AtPIF_like"/>
    <property type="match status" value="1"/>
</dbReference>
<reference evidence="7 8" key="1">
    <citation type="journal article" date="2023" name="Hortic Res">
        <title>Pangenome of water caltrop reveals structural variations and asymmetric subgenome divergence after allopolyploidization.</title>
        <authorList>
            <person name="Zhang X."/>
            <person name="Chen Y."/>
            <person name="Wang L."/>
            <person name="Yuan Y."/>
            <person name="Fang M."/>
            <person name="Shi L."/>
            <person name="Lu R."/>
            <person name="Comes H.P."/>
            <person name="Ma Y."/>
            <person name="Chen Y."/>
            <person name="Huang G."/>
            <person name="Zhou Y."/>
            <person name="Zheng Z."/>
            <person name="Qiu Y."/>
        </authorList>
    </citation>
    <scope>NUCLEOTIDE SEQUENCE [LARGE SCALE GENOMIC DNA]</scope>
    <source>
        <tissue evidence="7">Roots</tissue>
    </source>
</reference>
<organism evidence="7 8">
    <name type="scientific">Trapa incisa</name>
    <dbReference type="NCBI Taxonomy" id="236973"/>
    <lineage>
        <taxon>Eukaryota</taxon>
        <taxon>Viridiplantae</taxon>
        <taxon>Streptophyta</taxon>
        <taxon>Embryophyta</taxon>
        <taxon>Tracheophyta</taxon>
        <taxon>Spermatophyta</taxon>
        <taxon>Magnoliopsida</taxon>
        <taxon>eudicotyledons</taxon>
        <taxon>Gunneridae</taxon>
        <taxon>Pentapetalae</taxon>
        <taxon>rosids</taxon>
        <taxon>malvids</taxon>
        <taxon>Myrtales</taxon>
        <taxon>Lythraceae</taxon>
        <taxon>Trapa</taxon>
    </lineage>
</organism>
<feature type="region of interest" description="Disordered" evidence="5">
    <location>
        <begin position="164"/>
        <end position="234"/>
    </location>
</feature>
<comment type="caution">
    <text evidence="7">The sequence shown here is derived from an EMBL/GenBank/DDBJ whole genome shotgun (WGS) entry which is preliminary data.</text>
</comment>
<name>A0AAN7JPV8_9MYRT</name>
<evidence type="ECO:0000256" key="5">
    <source>
        <dbReference type="SAM" id="MobiDB-lite"/>
    </source>
</evidence>
<dbReference type="InterPro" id="IPR011598">
    <property type="entry name" value="bHLH_dom"/>
</dbReference>
<dbReference type="GO" id="GO:0010017">
    <property type="term" value="P:red or far-red light signaling pathway"/>
    <property type="evidence" value="ECO:0007669"/>
    <property type="project" value="UniProtKB-ARBA"/>
</dbReference>
<comment type="subcellular location">
    <subcellularLocation>
        <location evidence="1">Nucleus</location>
    </subcellularLocation>
</comment>
<dbReference type="AlphaFoldDB" id="A0AAN7JPV8"/>
<evidence type="ECO:0000313" key="8">
    <source>
        <dbReference type="Proteomes" id="UP001345219"/>
    </source>
</evidence>
<dbReference type="SUPFAM" id="SSF47459">
    <property type="entry name" value="HLH, helix-loop-helix DNA-binding domain"/>
    <property type="match status" value="1"/>
</dbReference>
<keyword evidence="2" id="KW-0805">Transcription regulation</keyword>
<dbReference type="EMBL" id="JAXIOK010000017">
    <property type="protein sequence ID" value="KAK4751072.1"/>
    <property type="molecule type" value="Genomic_DNA"/>
</dbReference>
<dbReference type="Proteomes" id="UP001345219">
    <property type="component" value="Chromosome 4"/>
</dbReference>
<dbReference type="GO" id="GO:0003700">
    <property type="term" value="F:DNA-binding transcription factor activity"/>
    <property type="evidence" value="ECO:0007669"/>
    <property type="project" value="InterPro"/>
</dbReference>
<dbReference type="Pfam" id="PF00010">
    <property type="entry name" value="HLH"/>
    <property type="match status" value="1"/>
</dbReference>
<accession>A0AAN7JPV8</accession>
<feature type="domain" description="BHLH" evidence="6">
    <location>
        <begin position="218"/>
        <end position="268"/>
    </location>
</feature>
<feature type="compositionally biased region" description="Basic and acidic residues" evidence="5">
    <location>
        <begin position="48"/>
        <end position="64"/>
    </location>
</feature>
<keyword evidence="3" id="KW-0804">Transcription</keyword>
<dbReference type="Gene3D" id="4.10.280.10">
    <property type="entry name" value="Helix-loop-helix DNA-binding domain"/>
    <property type="match status" value="1"/>
</dbReference>
<gene>
    <name evidence="7" type="ORF">SAY87_004554</name>
</gene>
<evidence type="ECO:0000259" key="6">
    <source>
        <dbReference type="PROSITE" id="PS50888"/>
    </source>
</evidence>
<evidence type="ECO:0000256" key="4">
    <source>
        <dbReference type="ARBA" id="ARBA00023242"/>
    </source>
</evidence>
<dbReference type="PANTHER" id="PTHR46807:SF1">
    <property type="entry name" value="TRANSCRIPTION FACTOR PIF3"/>
    <property type="match status" value="1"/>
</dbReference>
<evidence type="ECO:0000256" key="3">
    <source>
        <dbReference type="ARBA" id="ARBA00023163"/>
    </source>
</evidence>
<keyword evidence="8" id="KW-1185">Reference proteome</keyword>
<evidence type="ECO:0000256" key="1">
    <source>
        <dbReference type="ARBA" id="ARBA00004123"/>
    </source>
</evidence>
<evidence type="ECO:0000313" key="7">
    <source>
        <dbReference type="EMBL" id="KAK4751072.1"/>
    </source>
</evidence>
<dbReference type="SMART" id="SM00353">
    <property type="entry name" value="HLH"/>
    <property type="match status" value="1"/>
</dbReference>